<feature type="domain" description="FAD-binding" evidence="8">
    <location>
        <begin position="238"/>
        <end position="357"/>
    </location>
</feature>
<evidence type="ECO:0000256" key="3">
    <source>
        <dbReference type="ARBA" id="ARBA00005349"/>
    </source>
</evidence>
<comment type="pathway">
    <text evidence="2">Cofactor biosynthesis; ubiquinone biosynthesis.</text>
</comment>
<comment type="cofactor">
    <cofactor evidence="1">
        <name>FAD</name>
        <dbReference type="ChEBI" id="CHEBI:57692"/>
    </cofactor>
</comment>
<name>A0A7Y9IUC6_9BURK</name>
<dbReference type="InterPro" id="IPR051205">
    <property type="entry name" value="UbiH/COQ6_monooxygenase"/>
</dbReference>
<keyword evidence="5" id="KW-0274">FAD</keyword>
<evidence type="ECO:0000256" key="5">
    <source>
        <dbReference type="ARBA" id="ARBA00022827"/>
    </source>
</evidence>
<comment type="caution">
    <text evidence="9">The sequence shown here is derived from an EMBL/GenBank/DDBJ whole genome shotgun (WGS) entry which is preliminary data.</text>
</comment>
<accession>A0A7Y9IUC6</accession>
<dbReference type="Pfam" id="PF01494">
    <property type="entry name" value="FAD_binding_3"/>
    <property type="match status" value="1"/>
</dbReference>
<dbReference type="InterPro" id="IPR002938">
    <property type="entry name" value="FAD-bd"/>
</dbReference>
<dbReference type="SUPFAM" id="SSF51905">
    <property type="entry name" value="FAD/NAD(P)-binding domain"/>
    <property type="match status" value="1"/>
</dbReference>
<dbReference type="Proteomes" id="UP000542125">
    <property type="component" value="Unassembled WGS sequence"/>
</dbReference>
<evidence type="ECO:0000256" key="4">
    <source>
        <dbReference type="ARBA" id="ARBA00022630"/>
    </source>
</evidence>
<evidence type="ECO:0000256" key="7">
    <source>
        <dbReference type="ARBA" id="ARBA00023033"/>
    </source>
</evidence>
<organism evidence="9 10">
    <name type="scientific">Pigmentiphaga litoralis</name>
    <dbReference type="NCBI Taxonomy" id="516702"/>
    <lineage>
        <taxon>Bacteria</taxon>
        <taxon>Pseudomonadati</taxon>
        <taxon>Pseudomonadota</taxon>
        <taxon>Betaproteobacteria</taxon>
        <taxon>Burkholderiales</taxon>
        <taxon>Alcaligenaceae</taxon>
        <taxon>Pigmentiphaga</taxon>
    </lineage>
</organism>
<reference evidence="9 10" key="1">
    <citation type="submission" date="2020-07" db="EMBL/GenBank/DDBJ databases">
        <title>Genomic Encyclopedia of Type Strains, Phase IV (KMG-V): Genome sequencing to study the core and pangenomes of soil and plant-associated prokaryotes.</title>
        <authorList>
            <person name="Whitman W."/>
        </authorList>
    </citation>
    <scope>NUCLEOTIDE SEQUENCE [LARGE SCALE GENOMIC DNA]</scope>
    <source>
        <strain evidence="9 10">SAS40</strain>
    </source>
</reference>
<proteinExistence type="inferred from homology"/>
<dbReference type="InterPro" id="IPR036188">
    <property type="entry name" value="FAD/NAD-bd_sf"/>
</dbReference>
<keyword evidence="6 9" id="KW-0560">Oxidoreductase</keyword>
<evidence type="ECO:0000256" key="6">
    <source>
        <dbReference type="ARBA" id="ARBA00023002"/>
    </source>
</evidence>
<dbReference type="NCBIfam" id="TIGR01988">
    <property type="entry name" value="Ubi-OHases"/>
    <property type="match status" value="1"/>
</dbReference>
<dbReference type="EMBL" id="JACBYR010000001">
    <property type="protein sequence ID" value="NYE82658.1"/>
    <property type="molecule type" value="Genomic_DNA"/>
</dbReference>
<evidence type="ECO:0000256" key="2">
    <source>
        <dbReference type="ARBA" id="ARBA00004749"/>
    </source>
</evidence>
<dbReference type="InterPro" id="IPR010971">
    <property type="entry name" value="UbiH/COQ6"/>
</dbReference>
<dbReference type="PRINTS" id="PR00420">
    <property type="entry name" value="RNGMNOXGNASE"/>
</dbReference>
<protein>
    <submittedName>
        <fullName evidence="9">2-octaprenyl-6-methoxyphenol hydroxylase</fullName>
        <ecNumber evidence="9">1.14.13.-</ecNumber>
    </submittedName>
</protein>
<sequence>MVPDSDITILGGGPVGTTLALLLARLTPRPERIVLCRPERAVGPGPAVADTSSPDPRVMALNHGSRVLLQSLGAWPEGGADIADIHVSQRGRLGRTHISHADFGVDALGTVQSYAAIMQALADPLAASGVTVRAGAASIVSQDDSAVHLIQGDLAWTSAAVVQAEGGTFDQQEAKDVHRKYDQHAVLAIVTAERPRQGWAFERFTREGPLALLPFPSHLNHQSHPGHPGAGGGATASGRYALVWCCQPDRAAALAAMDDAAFAAELNATFGTRLGTLSVAGPRHSYPLGINVKKQIVDRRLAVIGNAAQTLHPVAGQGLNLGLRDAARLAQALAPALRQTGGDPRPLLAQYALARRADRWLTAGLTDLMPRIFATGFSPIEHACGLALLTLDLSRTVRTPLARQMMEGARA</sequence>
<dbReference type="AlphaFoldDB" id="A0A7Y9IUC6"/>
<dbReference type="PANTHER" id="PTHR43876">
    <property type="entry name" value="UBIQUINONE BIOSYNTHESIS MONOOXYGENASE COQ6, MITOCHONDRIAL"/>
    <property type="match status" value="1"/>
</dbReference>
<keyword evidence="10" id="KW-1185">Reference proteome</keyword>
<evidence type="ECO:0000256" key="1">
    <source>
        <dbReference type="ARBA" id="ARBA00001974"/>
    </source>
</evidence>
<dbReference type="GO" id="GO:0071949">
    <property type="term" value="F:FAD binding"/>
    <property type="evidence" value="ECO:0007669"/>
    <property type="project" value="InterPro"/>
</dbReference>
<dbReference type="InterPro" id="IPR018168">
    <property type="entry name" value="Ubi_Hdrlase_CS"/>
</dbReference>
<gene>
    <name evidence="9" type="ORF">FHW18_001929</name>
</gene>
<dbReference type="RefSeq" id="WP_179585729.1">
    <property type="nucleotide sequence ID" value="NZ_JACBYR010000001.1"/>
</dbReference>
<dbReference type="GO" id="GO:0008681">
    <property type="term" value="F:2-octaprenyl-6-methoxyphenol hydroxylase activity"/>
    <property type="evidence" value="ECO:0007669"/>
    <property type="project" value="TreeGrafter"/>
</dbReference>
<dbReference type="PROSITE" id="PS01304">
    <property type="entry name" value="UBIH"/>
    <property type="match status" value="1"/>
</dbReference>
<dbReference type="UniPathway" id="UPA00232"/>
<dbReference type="PANTHER" id="PTHR43876:SF8">
    <property type="entry name" value="2-OCTAPRENYL-6-METHOXYPHENOL HYDROXYLASE"/>
    <property type="match status" value="1"/>
</dbReference>
<comment type="similarity">
    <text evidence="3">Belongs to the UbiH/COQ6 family.</text>
</comment>
<keyword evidence="7" id="KW-0503">Monooxygenase</keyword>
<keyword evidence="4" id="KW-0285">Flavoprotein</keyword>
<evidence type="ECO:0000313" key="10">
    <source>
        <dbReference type="Proteomes" id="UP000542125"/>
    </source>
</evidence>
<dbReference type="EC" id="1.14.13.-" evidence="9"/>
<dbReference type="Gene3D" id="3.50.50.60">
    <property type="entry name" value="FAD/NAD(P)-binding domain"/>
    <property type="match status" value="2"/>
</dbReference>
<evidence type="ECO:0000259" key="8">
    <source>
        <dbReference type="Pfam" id="PF01494"/>
    </source>
</evidence>
<evidence type="ECO:0000313" key="9">
    <source>
        <dbReference type="EMBL" id="NYE82658.1"/>
    </source>
</evidence>
<dbReference type="GO" id="GO:0006744">
    <property type="term" value="P:ubiquinone biosynthetic process"/>
    <property type="evidence" value="ECO:0007669"/>
    <property type="project" value="UniProtKB-UniPathway"/>
</dbReference>